<dbReference type="RefSeq" id="WP_235021286.1">
    <property type="nucleotide sequence ID" value="NZ_FCNZ02000040.1"/>
</dbReference>
<name>A0A158KB09_9BURK</name>
<keyword evidence="2" id="KW-1185">Reference proteome</keyword>
<comment type="caution">
    <text evidence="1">The sequence shown here is derived from an EMBL/GenBank/DDBJ whole genome shotgun (WGS) entry which is preliminary data.</text>
</comment>
<dbReference type="InterPro" id="IPR012338">
    <property type="entry name" value="Beta-lactam/transpept-like"/>
</dbReference>
<protein>
    <submittedName>
        <fullName evidence="1">Uncharacterized protein</fullName>
    </submittedName>
</protein>
<dbReference type="Proteomes" id="UP000054717">
    <property type="component" value="Unassembled WGS sequence"/>
</dbReference>
<accession>A0A158KB09</accession>
<proteinExistence type="predicted"/>
<dbReference type="AlphaFoldDB" id="A0A158KB09"/>
<organism evidence="1 2">
    <name type="scientific">Caballeronia telluris</name>
    <dbReference type="NCBI Taxonomy" id="326475"/>
    <lineage>
        <taxon>Bacteria</taxon>
        <taxon>Pseudomonadati</taxon>
        <taxon>Pseudomonadota</taxon>
        <taxon>Betaproteobacteria</taxon>
        <taxon>Burkholderiales</taxon>
        <taxon>Burkholderiaceae</taxon>
        <taxon>Caballeronia</taxon>
    </lineage>
</organism>
<dbReference type="STRING" id="326475.AWB66_05790"/>
<evidence type="ECO:0000313" key="2">
    <source>
        <dbReference type="Proteomes" id="UP000054717"/>
    </source>
</evidence>
<dbReference type="SUPFAM" id="SSF56601">
    <property type="entry name" value="beta-lactamase/transpeptidase-like"/>
    <property type="match status" value="1"/>
</dbReference>
<reference evidence="1" key="1">
    <citation type="submission" date="2016-01" db="EMBL/GenBank/DDBJ databases">
        <authorList>
            <person name="Peeters Charlotte."/>
        </authorList>
    </citation>
    <scope>NUCLEOTIDE SEQUENCE</scope>
    <source>
        <strain evidence="1">LMG 22936</strain>
    </source>
</reference>
<dbReference type="EMBL" id="FCNZ02000040">
    <property type="protein sequence ID" value="SAL78205.1"/>
    <property type="molecule type" value="Genomic_DNA"/>
</dbReference>
<sequence>MNDWGGLRDPASMVARRRIRVQEVIVIKNIATALLLAAAPLLALAGTPTLHSRSALVYDIRHQEVLLEKNADTVRPVASPP</sequence>
<evidence type="ECO:0000313" key="1">
    <source>
        <dbReference type="EMBL" id="SAL78205.1"/>
    </source>
</evidence>
<gene>
    <name evidence="1" type="ORF">AWB66_05790</name>
</gene>
<dbReference type="Gene3D" id="3.40.710.10">
    <property type="entry name" value="DD-peptidase/beta-lactamase superfamily"/>
    <property type="match status" value="1"/>
</dbReference>